<dbReference type="SUPFAM" id="SSF161098">
    <property type="entry name" value="MetI-like"/>
    <property type="match status" value="1"/>
</dbReference>
<evidence type="ECO:0000256" key="5">
    <source>
        <dbReference type="ARBA" id="ARBA00022989"/>
    </source>
</evidence>
<keyword evidence="6 7" id="KW-0472">Membrane</keyword>
<evidence type="ECO:0000256" key="7">
    <source>
        <dbReference type="RuleBase" id="RU363032"/>
    </source>
</evidence>
<keyword evidence="9" id="KW-0762">Sugar transport</keyword>
<feature type="domain" description="ABC transmembrane type-1" evidence="8">
    <location>
        <begin position="71"/>
        <end position="265"/>
    </location>
</feature>
<keyword evidence="3" id="KW-1003">Cell membrane</keyword>
<reference evidence="9 10" key="1">
    <citation type="submission" date="2018-07" db="EMBL/GenBank/DDBJ databases">
        <title>Genomic Encyclopedia of Type Strains, Phase III (KMG-III): the genomes of soil and plant-associated and newly described type strains.</title>
        <authorList>
            <person name="Whitman W."/>
        </authorList>
    </citation>
    <scope>NUCLEOTIDE SEQUENCE [LARGE SCALE GENOMIC DNA]</scope>
    <source>
        <strain evidence="9 10">CECT 7506</strain>
    </source>
</reference>
<keyword evidence="2 7" id="KW-0813">Transport</keyword>
<dbReference type="RefSeq" id="WP_114379458.1">
    <property type="nucleotide sequence ID" value="NZ_QPJD01000004.1"/>
</dbReference>
<feature type="transmembrane region" description="Helical" evidence="7">
    <location>
        <begin position="74"/>
        <end position="94"/>
    </location>
</feature>
<comment type="similarity">
    <text evidence="7">Belongs to the binding-protein-dependent transport system permease family.</text>
</comment>
<dbReference type="PANTHER" id="PTHR43744:SF12">
    <property type="entry name" value="ABC TRANSPORTER PERMEASE PROTEIN MG189-RELATED"/>
    <property type="match status" value="1"/>
</dbReference>
<dbReference type="PROSITE" id="PS50928">
    <property type="entry name" value="ABC_TM1"/>
    <property type="match status" value="1"/>
</dbReference>
<feature type="transmembrane region" description="Helical" evidence="7">
    <location>
        <begin position="12"/>
        <end position="33"/>
    </location>
</feature>
<organism evidence="9 10">
    <name type="scientific">Paenibacillus prosopidis</name>
    <dbReference type="NCBI Taxonomy" id="630520"/>
    <lineage>
        <taxon>Bacteria</taxon>
        <taxon>Bacillati</taxon>
        <taxon>Bacillota</taxon>
        <taxon>Bacilli</taxon>
        <taxon>Bacillales</taxon>
        <taxon>Paenibacillaceae</taxon>
        <taxon>Paenibacillus</taxon>
    </lineage>
</organism>
<dbReference type="Gene3D" id="1.10.3720.10">
    <property type="entry name" value="MetI-like"/>
    <property type="match status" value="1"/>
</dbReference>
<dbReference type="GO" id="GO:0005886">
    <property type="term" value="C:plasma membrane"/>
    <property type="evidence" value="ECO:0007669"/>
    <property type="project" value="UniProtKB-SubCell"/>
</dbReference>
<keyword evidence="5 7" id="KW-1133">Transmembrane helix</keyword>
<proteinExistence type="inferred from homology"/>
<dbReference type="InterPro" id="IPR000515">
    <property type="entry name" value="MetI-like"/>
</dbReference>
<dbReference type="EMBL" id="QPJD01000004">
    <property type="protein sequence ID" value="RCW49550.1"/>
    <property type="molecule type" value="Genomic_DNA"/>
</dbReference>
<dbReference type="PANTHER" id="PTHR43744">
    <property type="entry name" value="ABC TRANSPORTER PERMEASE PROTEIN MG189-RELATED-RELATED"/>
    <property type="match status" value="1"/>
</dbReference>
<dbReference type="AlphaFoldDB" id="A0A368W318"/>
<evidence type="ECO:0000256" key="4">
    <source>
        <dbReference type="ARBA" id="ARBA00022692"/>
    </source>
</evidence>
<name>A0A368W318_9BACL</name>
<dbReference type="Proteomes" id="UP000252415">
    <property type="component" value="Unassembled WGS sequence"/>
</dbReference>
<comment type="subcellular location">
    <subcellularLocation>
        <location evidence="1 7">Cell membrane</location>
        <topology evidence="1 7">Multi-pass membrane protein</topology>
    </subcellularLocation>
</comment>
<dbReference type="Pfam" id="PF00528">
    <property type="entry name" value="BPD_transp_1"/>
    <property type="match status" value="1"/>
</dbReference>
<dbReference type="InterPro" id="IPR035906">
    <property type="entry name" value="MetI-like_sf"/>
</dbReference>
<comment type="caution">
    <text evidence="9">The sequence shown here is derived from an EMBL/GenBank/DDBJ whole genome shotgun (WGS) entry which is preliminary data.</text>
</comment>
<feature type="transmembrane region" description="Helical" evidence="7">
    <location>
        <begin position="106"/>
        <end position="130"/>
    </location>
</feature>
<dbReference type="GO" id="GO:0055085">
    <property type="term" value="P:transmembrane transport"/>
    <property type="evidence" value="ECO:0007669"/>
    <property type="project" value="InterPro"/>
</dbReference>
<evidence type="ECO:0000256" key="3">
    <source>
        <dbReference type="ARBA" id="ARBA00022475"/>
    </source>
</evidence>
<evidence type="ECO:0000313" key="10">
    <source>
        <dbReference type="Proteomes" id="UP000252415"/>
    </source>
</evidence>
<dbReference type="CDD" id="cd06261">
    <property type="entry name" value="TM_PBP2"/>
    <property type="match status" value="1"/>
</dbReference>
<evidence type="ECO:0000256" key="2">
    <source>
        <dbReference type="ARBA" id="ARBA00022448"/>
    </source>
</evidence>
<evidence type="ECO:0000313" key="9">
    <source>
        <dbReference type="EMBL" id="RCW49550.1"/>
    </source>
</evidence>
<dbReference type="OrthoDB" id="148827at2"/>
<protein>
    <submittedName>
        <fullName evidence="9">Multiple sugar transport system permease protein</fullName>
    </submittedName>
</protein>
<keyword evidence="4 7" id="KW-0812">Transmembrane</keyword>
<evidence type="ECO:0000256" key="1">
    <source>
        <dbReference type="ARBA" id="ARBA00004651"/>
    </source>
</evidence>
<gene>
    <name evidence="9" type="ORF">DFP97_104208</name>
</gene>
<feature type="transmembrane region" description="Helical" evidence="7">
    <location>
        <begin position="142"/>
        <end position="161"/>
    </location>
</feature>
<feature type="transmembrane region" description="Helical" evidence="7">
    <location>
        <begin position="242"/>
        <end position="264"/>
    </location>
</feature>
<evidence type="ECO:0000259" key="8">
    <source>
        <dbReference type="PROSITE" id="PS50928"/>
    </source>
</evidence>
<sequence length="280" mass="31258">MMVNAGINKPLLRVVVYGLLTVLTIIFVYPLFITMANSLNPLYSLSTLLPTAFEWENYKMAVTTIEFPEYLKNSLIICAISVPLTTLSSALAGFAFARLRAPGKKLLFVIITSTMMLPGIVTQIPTYILFHKMNFIDTFYPWLLWGIGGAPFFIFMYRQFFSTVPKELEEAARIDGCSTFRMYATIFMPLATPATWTTVIMLFQGTWGDFITPFMFLRDEHYPLATALATIGYHLPDNPNVILAQPSSAAAILFMIPTIAAFFFGQRYLVDGIAAGAVKG</sequence>
<feature type="transmembrane region" description="Helical" evidence="7">
    <location>
        <begin position="182"/>
        <end position="203"/>
    </location>
</feature>
<keyword evidence="10" id="KW-1185">Reference proteome</keyword>
<accession>A0A368W318</accession>
<evidence type="ECO:0000256" key="6">
    <source>
        <dbReference type="ARBA" id="ARBA00023136"/>
    </source>
</evidence>